<dbReference type="OrthoDB" id="9807568at2"/>
<feature type="transmembrane region" description="Helical" evidence="6">
    <location>
        <begin position="103"/>
        <end position="121"/>
    </location>
</feature>
<feature type="transmembrane region" description="Helical" evidence="6">
    <location>
        <begin position="366"/>
        <end position="384"/>
    </location>
</feature>
<reference evidence="9 10" key="1">
    <citation type="submission" date="2019-02" db="EMBL/GenBank/DDBJ databases">
        <title>Genomic Encyclopedia of Archaeal and Bacterial Type Strains, Phase II (KMG-II): from individual species to whole genera.</title>
        <authorList>
            <person name="Goeker M."/>
        </authorList>
    </citation>
    <scope>NUCLEOTIDE SEQUENCE [LARGE SCALE GENOMIC DNA]</scope>
    <source>
        <strain evidence="9 10">DSM 18101</strain>
    </source>
</reference>
<dbReference type="RefSeq" id="WP_130419206.1">
    <property type="nucleotide sequence ID" value="NZ_SHKW01000001.1"/>
</dbReference>
<evidence type="ECO:0000259" key="8">
    <source>
        <dbReference type="Pfam" id="PF00361"/>
    </source>
</evidence>
<keyword evidence="6" id="KW-1278">Translocase</keyword>
<keyword evidence="6" id="KW-0874">Quinone</keyword>
<keyword evidence="6" id="KW-1003">Cell membrane</keyword>
<evidence type="ECO:0000256" key="1">
    <source>
        <dbReference type="ARBA" id="ARBA00004127"/>
    </source>
</evidence>
<sequence length="483" mass="51079">MNAADFIALLPLLTISATAVVLMIAIAIRRNHKVAVIISLIGVAVAAASLSLTASAEPRQITSLLVLDSYSRLYMAILLGAAAFVFLFGYDYLKRRQERPEEFYLLVLLATTGAMVLVVSLNFVSFFLGLELLSVALYSLIAYVRTESASIEAGIKYLVLAASSSSILLFGLALIYADSGSMDLSQFAAAMIRPTGSANTVSLMTGLMLVLTGVGFKLAVVPFQLWTPDVYEGAPLPVTAFIATVSKAGMFAFLLRWFHVHDGGLSGALGLVLTIIAIASMLAGNLLALLQTNVKRILAFSSIAHMGYLLVALLAGGPLGAPAATYYLIAYAATILGTFGLMTVVSGTRCEAASIDDYRGLFWKRPLLAGAFTTTLLSLAGIPLTAGFLGKFYVIAAGASQSRWLLLFTLVVSSTIGLFYYLRIIVAMYSQPGGPGLEGESSTQQLSLPATLALTALTALILLLGVYPAPLWDVILAVTRDLG</sequence>
<dbReference type="InterPro" id="IPR001750">
    <property type="entry name" value="ND/Mrp_TM"/>
</dbReference>
<dbReference type="PRINTS" id="PR01434">
    <property type="entry name" value="NADHDHGNASE5"/>
</dbReference>
<keyword evidence="3 6" id="KW-0812">Transmembrane</keyword>
<feature type="domain" description="NADH:quinone oxidoreductase/Mrp antiporter transmembrane" evidence="8">
    <location>
        <begin position="121"/>
        <end position="416"/>
    </location>
</feature>
<evidence type="ECO:0000256" key="2">
    <source>
        <dbReference type="ARBA" id="ARBA00022519"/>
    </source>
</evidence>
<dbReference type="AlphaFoldDB" id="A0A4Q7YUH8"/>
<gene>
    <name evidence="6" type="primary">nuoN</name>
    <name evidence="9" type="ORF">BDD14_2776</name>
</gene>
<dbReference type="Pfam" id="PF00361">
    <property type="entry name" value="Proton_antipo_M"/>
    <property type="match status" value="1"/>
</dbReference>
<dbReference type="EC" id="7.1.1.-" evidence="6"/>
<comment type="catalytic activity">
    <reaction evidence="6">
        <text>a quinone + NADH + 5 H(+)(in) = a quinol + NAD(+) + 4 H(+)(out)</text>
        <dbReference type="Rhea" id="RHEA:57888"/>
        <dbReference type="ChEBI" id="CHEBI:15378"/>
        <dbReference type="ChEBI" id="CHEBI:24646"/>
        <dbReference type="ChEBI" id="CHEBI:57540"/>
        <dbReference type="ChEBI" id="CHEBI:57945"/>
        <dbReference type="ChEBI" id="CHEBI:132124"/>
    </reaction>
</comment>
<feature type="transmembrane region" description="Helical" evidence="6">
    <location>
        <begin position="404"/>
        <end position="426"/>
    </location>
</feature>
<keyword evidence="6" id="KW-0830">Ubiquinone</keyword>
<evidence type="ECO:0000256" key="4">
    <source>
        <dbReference type="ARBA" id="ARBA00022989"/>
    </source>
</evidence>
<feature type="transmembrane region" description="Helical" evidence="6">
    <location>
        <begin position="265"/>
        <end position="290"/>
    </location>
</feature>
<evidence type="ECO:0000313" key="9">
    <source>
        <dbReference type="EMBL" id="RZU41268.1"/>
    </source>
</evidence>
<dbReference type="GO" id="GO:0048038">
    <property type="term" value="F:quinone binding"/>
    <property type="evidence" value="ECO:0007669"/>
    <property type="project" value="UniProtKB-KW"/>
</dbReference>
<comment type="subcellular location">
    <subcellularLocation>
        <location evidence="6">Cell membrane</location>
        <topology evidence="6">Multi-pass membrane protein</topology>
    </subcellularLocation>
    <subcellularLocation>
        <location evidence="1">Endomembrane system</location>
        <topology evidence="1">Multi-pass membrane protein</topology>
    </subcellularLocation>
    <subcellularLocation>
        <location evidence="7">Membrane</location>
        <topology evidence="7">Multi-pass membrane protein</topology>
    </subcellularLocation>
</comment>
<keyword evidence="4 6" id="KW-1133">Transmembrane helix</keyword>
<keyword evidence="2" id="KW-0997">Cell inner membrane</keyword>
<dbReference type="PANTHER" id="PTHR22773">
    <property type="entry name" value="NADH DEHYDROGENASE"/>
    <property type="match status" value="1"/>
</dbReference>
<dbReference type="NCBIfam" id="TIGR01770">
    <property type="entry name" value="NDH_I_N"/>
    <property type="match status" value="1"/>
</dbReference>
<dbReference type="HAMAP" id="MF_00445">
    <property type="entry name" value="NDH1_NuoN_1"/>
    <property type="match status" value="1"/>
</dbReference>
<dbReference type="GO" id="GO:0050136">
    <property type="term" value="F:NADH dehydrogenase (quinone) (non-electrogenic) activity"/>
    <property type="evidence" value="ECO:0007669"/>
    <property type="project" value="UniProtKB-UniRule"/>
</dbReference>
<comment type="caution">
    <text evidence="9">The sequence shown here is derived from an EMBL/GenBank/DDBJ whole genome shotgun (WGS) entry which is preliminary data.</text>
</comment>
<feature type="transmembrane region" description="Helical" evidence="6">
    <location>
        <begin position="34"/>
        <end position="53"/>
    </location>
</feature>
<feature type="transmembrane region" description="Helical" evidence="6">
    <location>
        <begin position="6"/>
        <end position="27"/>
    </location>
</feature>
<feature type="transmembrane region" description="Helical" evidence="6">
    <location>
        <begin position="297"/>
        <end position="319"/>
    </location>
</feature>
<feature type="transmembrane region" description="Helical" evidence="6">
    <location>
        <begin position="238"/>
        <end position="259"/>
    </location>
</feature>
<name>A0A4Q7YUH8_9BACT</name>
<dbReference type="GO" id="GO:0042773">
    <property type="term" value="P:ATP synthesis coupled electron transport"/>
    <property type="evidence" value="ECO:0007669"/>
    <property type="project" value="InterPro"/>
</dbReference>
<dbReference type="InterPro" id="IPR010096">
    <property type="entry name" value="NADH-Q_OxRdtase_suN/2"/>
</dbReference>
<protein>
    <recommendedName>
        <fullName evidence="6">NADH-quinone oxidoreductase subunit N</fullName>
        <ecNumber evidence="6">7.1.1.-</ecNumber>
    </recommendedName>
    <alternativeName>
        <fullName evidence="6">NADH dehydrogenase I subunit N</fullName>
    </alternativeName>
    <alternativeName>
        <fullName evidence="6">NDH-1 subunit N</fullName>
    </alternativeName>
</protein>
<evidence type="ECO:0000256" key="7">
    <source>
        <dbReference type="RuleBase" id="RU000320"/>
    </source>
</evidence>
<proteinExistence type="inferred from homology"/>
<evidence type="ECO:0000256" key="5">
    <source>
        <dbReference type="ARBA" id="ARBA00023136"/>
    </source>
</evidence>
<feature type="transmembrane region" description="Helical" evidence="6">
    <location>
        <begin position="325"/>
        <end position="345"/>
    </location>
</feature>
<dbReference type="GO" id="GO:0008137">
    <property type="term" value="F:NADH dehydrogenase (ubiquinone) activity"/>
    <property type="evidence" value="ECO:0007669"/>
    <property type="project" value="InterPro"/>
</dbReference>
<dbReference type="EMBL" id="SHKW01000001">
    <property type="protein sequence ID" value="RZU41268.1"/>
    <property type="molecule type" value="Genomic_DNA"/>
</dbReference>
<keyword evidence="6" id="KW-0520">NAD</keyword>
<feature type="transmembrane region" description="Helical" evidence="6">
    <location>
        <begin position="203"/>
        <end position="226"/>
    </location>
</feature>
<keyword evidence="6" id="KW-0813">Transport</keyword>
<evidence type="ECO:0000256" key="3">
    <source>
        <dbReference type="ARBA" id="ARBA00022692"/>
    </source>
</evidence>
<comment type="subunit">
    <text evidence="6">NDH-1 is composed of 14 different subunits. Subunits NuoA, H, J, K, L, M, N constitute the membrane sector of the complex.</text>
</comment>
<accession>A0A4Q7YUH8</accession>
<dbReference type="GO" id="GO:0005886">
    <property type="term" value="C:plasma membrane"/>
    <property type="evidence" value="ECO:0007669"/>
    <property type="project" value="UniProtKB-SubCell"/>
</dbReference>
<feature type="transmembrane region" description="Helical" evidence="6">
    <location>
        <begin position="157"/>
        <end position="177"/>
    </location>
</feature>
<feature type="transmembrane region" description="Helical" evidence="6">
    <location>
        <begin position="73"/>
        <end position="91"/>
    </location>
</feature>
<feature type="transmembrane region" description="Helical" evidence="6">
    <location>
        <begin position="127"/>
        <end position="145"/>
    </location>
</feature>
<organism evidence="9 10">
    <name type="scientific">Edaphobacter modestus</name>
    <dbReference type="NCBI Taxonomy" id="388466"/>
    <lineage>
        <taxon>Bacteria</taxon>
        <taxon>Pseudomonadati</taxon>
        <taxon>Acidobacteriota</taxon>
        <taxon>Terriglobia</taxon>
        <taxon>Terriglobales</taxon>
        <taxon>Acidobacteriaceae</taxon>
        <taxon>Edaphobacter</taxon>
    </lineage>
</organism>
<comment type="similarity">
    <text evidence="6">Belongs to the complex I subunit 2 family.</text>
</comment>
<keyword evidence="5 6" id="KW-0472">Membrane</keyword>
<comment type="function">
    <text evidence="6">NDH-1 shuttles electrons from NADH, via FMN and iron-sulfur (Fe-S) centers, to quinones in the respiratory chain. The immediate electron acceptor for the enzyme in this species is believed to be ubiquinone. Couples the redox reaction to proton translocation (for every two electrons transferred, four hydrogen ions are translocated across the cytoplasmic membrane), and thus conserves the redox energy in a proton gradient.</text>
</comment>
<evidence type="ECO:0000313" key="10">
    <source>
        <dbReference type="Proteomes" id="UP000292958"/>
    </source>
</evidence>
<keyword evidence="10" id="KW-1185">Reference proteome</keyword>
<dbReference type="GO" id="GO:0012505">
    <property type="term" value="C:endomembrane system"/>
    <property type="evidence" value="ECO:0007669"/>
    <property type="project" value="UniProtKB-SubCell"/>
</dbReference>
<feature type="transmembrane region" description="Helical" evidence="6">
    <location>
        <begin position="446"/>
        <end position="467"/>
    </location>
</feature>
<dbReference type="Proteomes" id="UP000292958">
    <property type="component" value="Unassembled WGS sequence"/>
</dbReference>
<evidence type="ECO:0000256" key="6">
    <source>
        <dbReference type="HAMAP-Rule" id="MF_00445"/>
    </source>
</evidence>